<evidence type="ECO:0000256" key="8">
    <source>
        <dbReference type="ARBA" id="ARBA00022679"/>
    </source>
</evidence>
<dbReference type="GO" id="GO:0008817">
    <property type="term" value="F:corrinoid adenosyltransferase activity"/>
    <property type="evidence" value="ECO:0007669"/>
    <property type="project" value="UniProtKB-UniRule"/>
</dbReference>
<evidence type="ECO:0000256" key="10">
    <source>
        <dbReference type="ARBA" id="ARBA00022840"/>
    </source>
</evidence>
<comment type="subcellular location">
    <subcellularLocation>
        <location evidence="1">Cytoplasm</location>
    </subcellularLocation>
</comment>
<keyword evidence="7 16" id="KW-0169">Cobalamin biosynthesis</keyword>
<keyword evidence="6" id="KW-0963">Cytoplasm</keyword>
<dbReference type="FunFam" id="1.20.1200.10:FF:000003">
    <property type="entry name" value="ATP:cob(I)alamin adenosyltransferase"/>
    <property type="match status" value="1"/>
</dbReference>
<accession>A0A6B0Z1T5</accession>
<evidence type="ECO:0000256" key="3">
    <source>
        <dbReference type="ARBA" id="ARBA00007487"/>
    </source>
</evidence>
<dbReference type="Gene3D" id="1.20.1200.10">
    <property type="entry name" value="Cobalamin adenosyltransferase-like"/>
    <property type="match status" value="1"/>
</dbReference>
<evidence type="ECO:0000256" key="11">
    <source>
        <dbReference type="ARBA" id="ARBA00031529"/>
    </source>
</evidence>
<feature type="domain" description="Cobalamin adenosyltransferase-like" evidence="17">
    <location>
        <begin position="8"/>
        <end position="172"/>
    </location>
</feature>
<evidence type="ECO:0000259" key="17">
    <source>
        <dbReference type="Pfam" id="PF01923"/>
    </source>
</evidence>
<dbReference type="PANTHER" id="PTHR12213">
    <property type="entry name" value="CORRINOID ADENOSYLTRANSFERASE"/>
    <property type="match status" value="1"/>
</dbReference>
<keyword evidence="10 16" id="KW-0067">ATP-binding</keyword>
<evidence type="ECO:0000256" key="4">
    <source>
        <dbReference type="ARBA" id="ARBA00012454"/>
    </source>
</evidence>
<comment type="catalytic activity">
    <reaction evidence="15 16">
        <text>2 cob(II)alamin + reduced [electron-transfer flavoprotein] + 2 ATP = 2 adenosylcob(III)alamin + 2 triphosphate + oxidized [electron-transfer flavoprotein] + 3 H(+)</text>
        <dbReference type="Rhea" id="RHEA:28671"/>
        <dbReference type="Rhea" id="RHEA-COMP:10685"/>
        <dbReference type="Rhea" id="RHEA-COMP:10686"/>
        <dbReference type="ChEBI" id="CHEBI:15378"/>
        <dbReference type="ChEBI" id="CHEBI:16304"/>
        <dbReference type="ChEBI" id="CHEBI:18036"/>
        <dbReference type="ChEBI" id="CHEBI:18408"/>
        <dbReference type="ChEBI" id="CHEBI:30616"/>
        <dbReference type="ChEBI" id="CHEBI:57692"/>
        <dbReference type="ChEBI" id="CHEBI:58307"/>
        <dbReference type="EC" id="2.5.1.17"/>
    </reaction>
</comment>
<reference evidence="18" key="1">
    <citation type="submission" date="2019-09" db="EMBL/GenBank/DDBJ databases">
        <title>Characterisation of the sponge microbiome using genome-centric metagenomics.</title>
        <authorList>
            <person name="Engelberts J.P."/>
            <person name="Robbins S.J."/>
            <person name="De Goeij J.M."/>
            <person name="Aranda M."/>
            <person name="Bell S.C."/>
            <person name="Webster N.S."/>
        </authorList>
    </citation>
    <scope>NUCLEOTIDE SEQUENCE</scope>
    <source>
        <strain evidence="18">SB0664_bin_27</strain>
    </source>
</reference>
<dbReference type="PANTHER" id="PTHR12213:SF0">
    <property type="entry name" value="CORRINOID ADENOSYLTRANSFERASE MMAB"/>
    <property type="match status" value="1"/>
</dbReference>
<dbReference type="EC" id="2.5.1.17" evidence="4 16"/>
<dbReference type="InterPro" id="IPR016030">
    <property type="entry name" value="CblAdoTrfase-like"/>
</dbReference>
<evidence type="ECO:0000256" key="5">
    <source>
        <dbReference type="ARBA" id="ARBA00020963"/>
    </source>
</evidence>
<name>A0A6B0Z1T5_9CHLR</name>
<evidence type="ECO:0000313" key="18">
    <source>
        <dbReference type="EMBL" id="MXY95842.1"/>
    </source>
</evidence>
<dbReference type="InterPro" id="IPR036451">
    <property type="entry name" value="CblAdoTrfase-like_sf"/>
</dbReference>
<keyword evidence="8 16" id="KW-0808">Transferase</keyword>
<sequence length="188" mass="20935">MMPRLTKIYTRGGDDGTTALGGGQRVSKDSLRVQLYGTVDELNAHIGVALAGGLCEQLQRTLPEIQNELFHLGSDLCFLEEDKLRYTPPQIEERHVDRLETLLDELTPVVGPLENFILPGGSQGASFLHVARTVCRRAEREATSLAREERINPQAIRYLNRLSDALFVMSRLENLQQGVAEPLWDPAA</sequence>
<evidence type="ECO:0000256" key="1">
    <source>
        <dbReference type="ARBA" id="ARBA00004496"/>
    </source>
</evidence>
<dbReference type="UniPathway" id="UPA00148">
    <property type="reaction ID" value="UER00233"/>
</dbReference>
<dbReference type="GO" id="GO:0005737">
    <property type="term" value="C:cytoplasm"/>
    <property type="evidence" value="ECO:0007669"/>
    <property type="project" value="UniProtKB-SubCell"/>
</dbReference>
<evidence type="ECO:0000256" key="9">
    <source>
        <dbReference type="ARBA" id="ARBA00022741"/>
    </source>
</evidence>
<evidence type="ECO:0000256" key="12">
    <source>
        <dbReference type="ARBA" id="ARBA00033334"/>
    </source>
</evidence>
<comment type="catalytic activity">
    <reaction evidence="14 16">
        <text>2 cob(II)yrinate a,c diamide + reduced [electron-transfer flavoprotein] + 2 ATP = 2 adenosylcob(III)yrinate a,c-diamide + 2 triphosphate + oxidized [electron-transfer flavoprotein] + 3 H(+)</text>
        <dbReference type="Rhea" id="RHEA:11528"/>
        <dbReference type="Rhea" id="RHEA-COMP:10685"/>
        <dbReference type="Rhea" id="RHEA-COMP:10686"/>
        <dbReference type="ChEBI" id="CHEBI:15378"/>
        <dbReference type="ChEBI" id="CHEBI:18036"/>
        <dbReference type="ChEBI" id="CHEBI:30616"/>
        <dbReference type="ChEBI" id="CHEBI:57692"/>
        <dbReference type="ChEBI" id="CHEBI:58307"/>
        <dbReference type="ChEBI" id="CHEBI:58503"/>
        <dbReference type="ChEBI" id="CHEBI:58537"/>
        <dbReference type="EC" id="2.5.1.17"/>
    </reaction>
</comment>
<comment type="caution">
    <text evidence="18">The sequence shown here is derived from an EMBL/GenBank/DDBJ whole genome shotgun (WGS) entry which is preliminary data.</text>
</comment>
<evidence type="ECO:0000256" key="13">
    <source>
        <dbReference type="ARBA" id="ARBA00033354"/>
    </source>
</evidence>
<evidence type="ECO:0000256" key="2">
    <source>
        <dbReference type="ARBA" id="ARBA00005121"/>
    </source>
</evidence>
<dbReference type="SUPFAM" id="SSF89028">
    <property type="entry name" value="Cobalamin adenosyltransferase-like"/>
    <property type="match status" value="1"/>
</dbReference>
<gene>
    <name evidence="18" type="ORF">F4Y42_20575</name>
</gene>
<evidence type="ECO:0000256" key="15">
    <source>
        <dbReference type="ARBA" id="ARBA00048692"/>
    </source>
</evidence>
<comment type="similarity">
    <text evidence="3 16">Belongs to the Cob(I)alamin adenosyltransferase family.</text>
</comment>
<keyword evidence="9 16" id="KW-0547">Nucleotide-binding</keyword>
<dbReference type="Pfam" id="PF01923">
    <property type="entry name" value="Cob_adeno_trans"/>
    <property type="match status" value="1"/>
</dbReference>
<proteinExistence type="inferred from homology"/>
<evidence type="ECO:0000256" key="14">
    <source>
        <dbReference type="ARBA" id="ARBA00048555"/>
    </source>
</evidence>
<dbReference type="InterPro" id="IPR029499">
    <property type="entry name" value="PduO-typ"/>
</dbReference>
<dbReference type="NCBIfam" id="TIGR00636">
    <property type="entry name" value="PduO_Nterm"/>
    <property type="match status" value="1"/>
</dbReference>
<dbReference type="GO" id="GO:0009236">
    <property type="term" value="P:cobalamin biosynthetic process"/>
    <property type="evidence" value="ECO:0007669"/>
    <property type="project" value="UniProtKB-UniRule"/>
</dbReference>
<organism evidence="18">
    <name type="scientific">Caldilineaceae bacterium SB0664_bin_27</name>
    <dbReference type="NCBI Taxonomy" id="2605260"/>
    <lineage>
        <taxon>Bacteria</taxon>
        <taxon>Bacillati</taxon>
        <taxon>Chloroflexota</taxon>
        <taxon>Caldilineae</taxon>
        <taxon>Caldilineales</taxon>
        <taxon>Caldilineaceae</taxon>
    </lineage>
</organism>
<evidence type="ECO:0000256" key="6">
    <source>
        <dbReference type="ARBA" id="ARBA00022490"/>
    </source>
</evidence>
<dbReference type="AlphaFoldDB" id="A0A6B0Z1T5"/>
<dbReference type="EMBL" id="VXRG01000175">
    <property type="protein sequence ID" value="MXY95842.1"/>
    <property type="molecule type" value="Genomic_DNA"/>
</dbReference>
<evidence type="ECO:0000256" key="16">
    <source>
        <dbReference type="RuleBase" id="RU366026"/>
    </source>
</evidence>
<evidence type="ECO:0000256" key="7">
    <source>
        <dbReference type="ARBA" id="ARBA00022573"/>
    </source>
</evidence>
<dbReference type="GO" id="GO:0005524">
    <property type="term" value="F:ATP binding"/>
    <property type="evidence" value="ECO:0007669"/>
    <property type="project" value="UniProtKB-UniRule"/>
</dbReference>
<protein>
    <recommendedName>
        <fullName evidence="5 16">Corrinoid adenosyltransferase</fullName>
        <ecNumber evidence="4 16">2.5.1.17</ecNumber>
    </recommendedName>
    <alternativeName>
        <fullName evidence="11 16">Cob(II)alamin adenosyltransferase</fullName>
    </alternativeName>
    <alternativeName>
        <fullName evidence="13 16">Cob(II)yrinic acid a,c-diamide adenosyltransferase</fullName>
    </alternativeName>
    <alternativeName>
        <fullName evidence="12 16">Cobinamide/cobalamin adenosyltransferase</fullName>
    </alternativeName>
</protein>
<comment type="pathway">
    <text evidence="2 16">Cofactor biosynthesis; adenosylcobalamin biosynthesis; adenosylcobalamin from cob(II)yrinate a,c-diamide: step 2/7.</text>
</comment>